<dbReference type="Proteomes" id="UP000308114">
    <property type="component" value="Unassembled WGS sequence"/>
</dbReference>
<protein>
    <submittedName>
        <fullName evidence="5">AraC family transcriptional regulator</fullName>
    </submittedName>
</protein>
<dbReference type="Pfam" id="PF12833">
    <property type="entry name" value="HTH_18"/>
    <property type="match status" value="1"/>
</dbReference>
<dbReference type="InterPro" id="IPR009057">
    <property type="entry name" value="Homeodomain-like_sf"/>
</dbReference>
<dbReference type="PANTHER" id="PTHR43280">
    <property type="entry name" value="ARAC-FAMILY TRANSCRIPTIONAL REGULATOR"/>
    <property type="match status" value="1"/>
</dbReference>
<dbReference type="InterPro" id="IPR011051">
    <property type="entry name" value="RmlC_Cupin_sf"/>
</dbReference>
<evidence type="ECO:0000256" key="1">
    <source>
        <dbReference type="ARBA" id="ARBA00023015"/>
    </source>
</evidence>
<evidence type="ECO:0000256" key="2">
    <source>
        <dbReference type="ARBA" id="ARBA00023125"/>
    </source>
</evidence>
<dbReference type="SMART" id="SM00342">
    <property type="entry name" value="HTH_ARAC"/>
    <property type="match status" value="1"/>
</dbReference>
<dbReference type="InterPro" id="IPR018062">
    <property type="entry name" value="HTH_AraC-typ_CS"/>
</dbReference>
<keyword evidence="1" id="KW-0805">Transcription regulation</keyword>
<dbReference type="InterPro" id="IPR013096">
    <property type="entry name" value="Cupin_2"/>
</dbReference>
<evidence type="ECO:0000259" key="4">
    <source>
        <dbReference type="PROSITE" id="PS01124"/>
    </source>
</evidence>
<dbReference type="Gene3D" id="2.60.120.10">
    <property type="entry name" value="Jelly Rolls"/>
    <property type="match status" value="1"/>
</dbReference>
<dbReference type="InterPro" id="IPR014710">
    <property type="entry name" value="RmlC-like_jellyroll"/>
</dbReference>
<evidence type="ECO:0000313" key="5">
    <source>
        <dbReference type="EMBL" id="TKH41289.1"/>
    </source>
</evidence>
<dbReference type="SUPFAM" id="SSF46689">
    <property type="entry name" value="Homeodomain-like"/>
    <property type="match status" value="1"/>
</dbReference>
<dbReference type="GO" id="GO:0003700">
    <property type="term" value="F:DNA-binding transcription factor activity"/>
    <property type="evidence" value="ECO:0007669"/>
    <property type="project" value="InterPro"/>
</dbReference>
<dbReference type="Gene3D" id="1.10.10.60">
    <property type="entry name" value="Homeodomain-like"/>
    <property type="match status" value="2"/>
</dbReference>
<dbReference type="Pfam" id="PF07883">
    <property type="entry name" value="Cupin_2"/>
    <property type="match status" value="1"/>
</dbReference>
<name>A0A4U2PS96_9BACL</name>
<dbReference type="AlphaFoldDB" id="A0A4U2PS96"/>
<reference evidence="5 6" key="1">
    <citation type="submission" date="2018-01" db="EMBL/GenBank/DDBJ databases">
        <title>Bacillales members from the olive rhizosphere are effective biological control agents against Verticillium dahliae.</title>
        <authorList>
            <person name="Gomez-Lama C."/>
            <person name="Legarda G."/>
            <person name="Ruano-Rosa D."/>
            <person name="Pizarro-Tobias P."/>
            <person name="Valverde-Corredor A."/>
            <person name="Niqui J.L."/>
            <person name="Trivino J.C."/>
            <person name="Roca A."/>
            <person name="Mercado-Blanco J."/>
        </authorList>
    </citation>
    <scope>NUCLEOTIDE SEQUENCE [LARGE SCALE GENOMIC DNA]</scope>
    <source>
        <strain evidence="5 6">PIC167</strain>
    </source>
</reference>
<comment type="caution">
    <text evidence="5">The sequence shown here is derived from an EMBL/GenBank/DDBJ whole genome shotgun (WGS) entry which is preliminary data.</text>
</comment>
<dbReference type="CDD" id="cd06996">
    <property type="entry name" value="cupin_Lmo2851-like_N"/>
    <property type="match status" value="1"/>
</dbReference>
<keyword evidence="2" id="KW-0238">DNA-binding</keyword>
<evidence type="ECO:0000256" key="3">
    <source>
        <dbReference type="ARBA" id="ARBA00023163"/>
    </source>
</evidence>
<dbReference type="InterPro" id="IPR020449">
    <property type="entry name" value="Tscrpt_reg_AraC-type_HTH"/>
</dbReference>
<dbReference type="SUPFAM" id="SSF51182">
    <property type="entry name" value="RmlC-like cupins"/>
    <property type="match status" value="1"/>
</dbReference>
<evidence type="ECO:0000313" key="6">
    <source>
        <dbReference type="Proteomes" id="UP000308114"/>
    </source>
</evidence>
<gene>
    <name evidence="5" type="ORF">C1I60_17980</name>
</gene>
<feature type="domain" description="HTH araC/xylS-type" evidence="4">
    <location>
        <begin position="232"/>
        <end position="329"/>
    </location>
</feature>
<dbReference type="GO" id="GO:0043565">
    <property type="term" value="F:sequence-specific DNA binding"/>
    <property type="evidence" value="ECO:0007669"/>
    <property type="project" value="InterPro"/>
</dbReference>
<sequence>MNHQQLDEFLRSLDAVEQIQIRTGKNVNDLEHLGFHITESEIGHEILRMQGKYFFDSGSIYMSKHHRFADMPSHNHDFIEMNYMYSGECTQVIDGREIRLEQGQICILDTNVPHSIYALGENDILVNLIMKMETFSTTFFGGFSNTGIVADFLANAVSRDRRHNRYILFHSQQYENVQYIFKNMLCEFLSPQDYAQQMLSHYVPLLLTELMRVYQLDMNFELDHKPGKASIIDILQYIEQHYRDCTLPQLGATFNFNPNYLGNLLKEQTGKTFRELVQTQRMQHAETLLRHTNHSISEIAYKVGYESLGFFYRKFKEYSGHTPSQYREYQGRVDDV</sequence>
<dbReference type="PANTHER" id="PTHR43280:SF28">
    <property type="entry name" value="HTH-TYPE TRANSCRIPTIONAL ACTIVATOR RHAS"/>
    <property type="match status" value="1"/>
</dbReference>
<dbReference type="InterPro" id="IPR018060">
    <property type="entry name" value="HTH_AraC"/>
</dbReference>
<dbReference type="PRINTS" id="PR00032">
    <property type="entry name" value="HTHARAC"/>
</dbReference>
<keyword evidence="3" id="KW-0804">Transcription</keyword>
<dbReference type="RefSeq" id="WP_137062971.1">
    <property type="nucleotide sequence ID" value="NZ_PNXQ01000016.1"/>
</dbReference>
<proteinExistence type="predicted"/>
<dbReference type="PROSITE" id="PS01124">
    <property type="entry name" value="HTH_ARAC_FAMILY_2"/>
    <property type="match status" value="1"/>
</dbReference>
<dbReference type="PROSITE" id="PS00041">
    <property type="entry name" value="HTH_ARAC_FAMILY_1"/>
    <property type="match status" value="1"/>
</dbReference>
<dbReference type="EMBL" id="PNXQ01000016">
    <property type="protein sequence ID" value="TKH41289.1"/>
    <property type="molecule type" value="Genomic_DNA"/>
</dbReference>
<organism evidence="5 6">
    <name type="scientific">Paenibacillus terrae</name>
    <dbReference type="NCBI Taxonomy" id="159743"/>
    <lineage>
        <taxon>Bacteria</taxon>
        <taxon>Bacillati</taxon>
        <taxon>Bacillota</taxon>
        <taxon>Bacilli</taxon>
        <taxon>Bacillales</taxon>
        <taxon>Paenibacillaceae</taxon>
        <taxon>Paenibacillus</taxon>
    </lineage>
</organism>
<accession>A0A4U2PS96</accession>